<dbReference type="GO" id="GO:0004729">
    <property type="term" value="F:oxygen-dependent protoporphyrinogen oxidase activity"/>
    <property type="evidence" value="ECO:0007669"/>
    <property type="project" value="UniProtKB-UniRule"/>
</dbReference>
<dbReference type="EMBL" id="CAQQ02085300">
    <property type="status" value="NOT_ANNOTATED_CDS"/>
    <property type="molecule type" value="Genomic_DNA"/>
</dbReference>
<dbReference type="OMA" id="WFDQWFG"/>
<evidence type="ECO:0000256" key="4">
    <source>
        <dbReference type="ARBA" id="ARBA00012867"/>
    </source>
</evidence>
<reference evidence="14" key="1">
    <citation type="submission" date="2013-02" db="EMBL/GenBank/DDBJ databases">
        <authorList>
            <person name="Hughes D."/>
        </authorList>
    </citation>
    <scope>NUCLEOTIDE SEQUENCE</scope>
    <source>
        <strain>Durham</strain>
        <strain evidence="14">NC isolate 2 -- Noor lab</strain>
    </source>
</reference>
<evidence type="ECO:0000256" key="5">
    <source>
        <dbReference type="ARBA" id="ARBA00022630"/>
    </source>
</evidence>
<dbReference type="EMBL" id="CAQQ02085299">
    <property type="status" value="NOT_ANNOTATED_CDS"/>
    <property type="molecule type" value="Genomic_DNA"/>
</dbReference>
<dbReference type="STRING" id="36166.T1GCU6"/>
<reference evidence="13" key="2">
    <citation type="submission" date="2015-06" db="UniProtKB">
        <authorList>
            <consortium name="EnsemblMetazoa"/>
        </authorList>
    </citation>
    <scope>IDENTIFICATION</scope>
</reference>
<accession>T1GCU6</accession>
<evidence type="ECO:0000256" key="6">
    <source>
        <dbReference type="ARBA" id="ARBA00022827"/>
    </source>
</evidence>
<dbReference type="UniPathway" id="UPA00251">
    <property type="reaction ID" value="UER00324"/>
</dbReference>
<dbReference type="InterPro" id="IPR002937">
    <property type="entry name" value="Amino_oxidase"/>
</dbReference>
<keyword evidence="14" id="KW-1185">Reference proteome</keyword>
<name>T1GCU6_MEGSC</name>
<dbReference type="NCBIfam" id="TIGR00562">
    <property type="entry name" value="proto_IX_ox"/>
    <property type="match status" value="1"/>
</dbReference>
<evidence type="ECO:0000313" key="13">
    <source>
        <dbReference type="EnsemblMetazoa" id="MESCA001119-PA"/>
    </source>
</evidence>
<evidence type="ECO:0000259" key="12">
    <source>
        <dbReference type="Pfam" id="PF01593"/>
    </source>
</evidence>
<dbReference type="GO" id="GO:0005743">
    <property type="term" value="C:mitochondrial inner membrane"/>
    <property type="evidence" value="ECO:0007669"/>
    <property type="project" value="UniProtKB-SubCell"/>
</dbReference>
<comment type="function">
    <text evidence="1 11">Catalyzes the 6-electron oxidation of protoporphyrinogen-IX to form protoporphyrin-IX.</text>
</comment>
<dbReference type="Proteomes" id="UP000015102">
    <property type="component" value="Unassembled WGS sequence"/>
</dbReference>
<dbReference type="InterPro" id="IPR004572">
    <property type="entry name" value="Protoporphyrinogen_oxidase"/>
</dbReference>
<comment type="similarity">
    <text evidence="3 11">Belongs to the protoporphyrinogen/coproporphyrinogen oxidase family. Protoporphyrinogen oxidase subfamily.</text>
</comment>
<evidence type="ECO:0000256" key="11">
    <source>
        <dbReference type="RuleBase" id="RU367069"/>
    </source>
</evidence>
<keyword evidence="8 11" id="KW-0350">Heme biosynthesis</keyword>
<dbReference type="PANTHER" id="PTHR42923">
    <property type="entry name" value="PROTOPORPHYRINOGEN OXIDASE"/>
    <property type="match status" value="1"/>
</dbReference>
<dbReference type="Gene3D" id="3.50.50.60">
    <property type="entry name" value="FAD/NAD(P)-binding domain"/>
    <property type="match status" value="2"/>
</dbReference>
<keyword evidence="6 11" id="KW-0274">FAD</keyword>
<keyword evidence="5 11" id="KW-0285">Flavoprotein</keyword>
<proteinExistence type="inferred from homology"/>
<dbReference type="SUPFAM" id="SSF51905">
    <property type="entry name" value="FAD/NAD(P)-binding domain"/>
    <property type="match status" value="1"/>
</dbReference>
<evidence type="ECO:0000256" key="2">
    <source>
        <dbReference type="ARBA" id="ARBA00005073"/>
    </source>
</evidence>
<evidence type="ECO:0000313" key="14">
    <source>
        <dbReference type="Proteomes" id="UP000015102"/>
    </source>
</evidence>
<sequence length="410" mass="46179">MPVVLGGGIGGLSAAYYLSRKHISPIKLFEKSNRYGGWIKSENHRDKGYIFECGPRTLRTNGPAAANSLQLIQDLELNDAVVPVSRNTHKLDDESIFDFTERRFGKEVAQYLISPMICGICAGDAKKISVKFLMKEFFEAEQKHGGVFKGLVLNGLFGKKVPKESFLDAEVEIQKRAKEDQWNMILMKNGLEMIPKRLVTYLNNNNVSMDLNSECRKLTFYSDKSLAVHMTGKEKELTTDHIISALPSYKLASCVEEQHPSLAFQLRSIEYVDVAVVNLQYATMDLLDIDAFGFLVPPSEQRPILGVIFDSCCSDMSGNTVLTVMMGGEWFQDYFGSKPDPAYLLNVAKSQVKDILNISMEPKNVKLNILKKCIPQYTLGHYERVEAIRKYIDNYNLPLTLVGALMMELE</sequence>
<keyword evidence="9 11" id="KW-0627">Porphyrin biosynthesis</keyword>
<dbReference type="EMBL" id="CAQQ02085298">
    <property type="status" value="NOT_ANNOTATED_CDS"/>
    <property type="molecule type" value="Genomic_DNA"/>
</dbReference>
<organism evidence="13 14">
    <name type="scientific">Megaselia scalaris</name>
    <name type="common">Humpbacked fly</name>
    <name type="synonym">Phora scalaris</name>
    <dbReference type="NCBI Taxonomy" id="36166"/>
    <lineage>
        <taxon>Eukaryota</taxon>
        <taxon>Metazoa</taxon>
        <taxon>Ecdysozoa</taxon>
        <taxon>Arthropoda</taxon>
        <taxon>Hexapoda</taxon>
        <taxon>Insecta</taxon>
        <taxon>Pterygota</taxon>
        <taxon>Neoptera</taxon>
        <taxon>Endopterygota</taxon>
        <taxon>Diptera</taxon>
        <taxon>Brachycera</taxon>
        <taxon>Muscomorpha</taxon>
        <taxon>Platypezoidea</taxon>
        <taxon>Phoridae</taxon>
        <taxon>Megaseliini</taxon>
        <taxon>Megaselia</taxon>
    </lineage>
</organism>
<dbReference type="AlphaFoldDB" id="T1GCU6"/>
<keyword evidence="7 11" id="KW-0560">Oxidoreductase</keyword>
<evidence type="ECO:0000256" key="10">
    <source>
        <dbReference type="ARBA" id="ARBA00047554"/>
    </source>
</evidence>
<dbReference type="SUPFAM" id="SSF54373">
    <property type="entry name" value="FAD-linked reductases, C-terminal domain"/>
    <property type="match status" value="1"/>
</dbReference>
<comment type="subcellular location">
    <subcellularLocation>
        <location evidence="11">Mitochondrion inner membrane</location>
    </subcellularLocation>
</comment>
<dbReference type="Pfam" id="PF13450">
    <property type="entry name" value="NAD_binding_8"/>
    <property type="match status" value="1"/>
</dbReference>
<evidence type="ECO:0000256" key="3">
    <source>
        <dbReference type="ARBA" id="ARBA00010551"/>
    </source>
</evidence>
<comment type="catalytic activity">
    <reaction evidence="10 11">
        <text>protoporphyrinogen IX + 3 O2 = protoporphyrin IX + 3 H2O2</text>
        <dbReference type="Rhea" id="RHEA:25576"/>
        <dbReference type="ChEBI" id="CHEBI:15379"/>
        <dbReference type="ChEBI" id="CHEBI:16240"/>
        <dbReference type="ChEBI" id="CHEBI:57306"/>
        <dbReference type="ChEBI" id="CHEBI:57307"/>
        <dbReference type="EC" id="1.3.3.4"/>
    </reaction>
</comment>
<dbReference type="GO" id="GO:0006782">
    <property type="term" value="P:protoporphyrinogen IX biosynthetic process"/>
    <property type="evidence" value="ECO:0007669"/>
    <property type="project" value="UniProtKB-UniRule"/>
</dbReference>
<dbReference type="InterPro" id="IPR036188">
    <property type="entry name" value="FAD/NAD-bd_sf"/>
</dbReference>
<dbReference type="EMBL" id="CAQQ02085297">
    <property type="status" value="NOT_ANNOTATED_CDS"/>
    <property type="molecule type" value="Genomic_DNA"/>
</dbReference>
<comment type="cofactor">
    <cofactor evidence="11">
        <name>FAD</name>
        <dbReference type="ChEBI" id="CHEBI:57692"/>
    </cofactor>
    <text evidence="11">Binds 1 FAD per subunit.</text>
</comment>
<evidence type="ECO:0000256" key="1">
    <source>
        <dbReference type="ARBA" id="ARBA00002600"/>
    </source>
</evidence>
<dbReference type="InterPro" id="IPR050464">
    <property type="entry name" value="Zeta_carotene_desat/Oxidored"/>
</dbReference>
<evidence type="ECO:0000256" key="7">
    <source>
        <dbReference type="ARBA" id="ARBA00023002"/>
    </source>
</evidence>
<dbReference type="Pfam" id="PF01593">
    <property type="entry name" value="Amino_oxidase"/>
    <property type="match status" value="1"/>
</dbReference>
<feature type="domain" description="Amine oxidase" evidence="12">
    <location>
        <begin position="87"/>
        <end position="366"/>
    </location>
</feature>
<dbReference type="PANTHER" id="PTHR42923:SF3">
    <property type="entry name" value="PROTOPORPHYRINOGEN OXIDASE"/>
    <property type="match status" value="1"/>
</dbReference>
<comment type="pathway">
    <text evidence="2 11">Porphyrin-containing compound metabolism; protoporphyrin-IX biosynthesis; protoporphyrin-IX from protoporphyrinogen-IX: step 1/1.</text>
</comment>
<dbReference type="EC" id="1.3.3.4" evidence="4 11"/>
<dbReference type="HOGENOM" id="CLU_009629_2_1_1"/>
<evidence type="ECO:0000256" key="8">
    <source>
        <dbReference type="ARBA" id="ARBA00023133"/>
    </source>
</evidence>
<protein>
    <recommendedName>
        <fullName evidence="4 11">Protoporphyrinogen oxidase</fullName>
        <ecNumber evidence="4 11">1.3.3.4</ecNumber>
    </recommendedName>
</protein>
<dbReference type="EnsemblMetazoa" id="MESCA001119-RA">
    <property type="protein sequence ID" value="MESCA001119-PA"/>
    <property type="gene ID" value="MESCA001119"/>
</dbReference>
<evidence type="ECO:0000256" key="9">
    <source>
        <dbReference type="ARBA" id="ARBA00023244"/>
    </source>
</evidence>